<dbReference type="SMART" id="SM00895">
    <property type="entry name" value="FCD"/>
    <property type="match status" value="1"/>
</dbReference>
<dbReference type="OrthoDB" id="4164516at2"/>
<dbReference type="GO" id="GO:0003700">
    <property type="term" value="F:DNA-binding transcription factor activity"/>
    <property type="evidence" value="ECO:0007669"/>
    <property type="project" value="InterPro"/>
</dbReference>
<dbReference type="PROSITE" id="PS50949">
    <property type="entry name" value="HTH_GNTR"/>
    <property type="match status" value="1"/>
</dbReference>
<dbReference type="Proteomes" id="UP000199350">
    <property type="component" value="Chromosome I"/>
</dbReference>
<evidence type="ECO:0000313" key="6">
    <source>
        <dbReference type="Proteomes" id="UP000199350"/>
    </source>
</evidence>
<protein>
    <submittedName>
        <fullName evidence="5">DNA-binding transcriptional regulator, FadR family</fullName>
    </submittedName>
</protein>
<name>A0A1G9NW49_9CORY</name>
<gene>
    <name evidence="5" type="ORF">SAMN04488535_1194</name>
</gene>
<evidence type="ECO:0000256" key="2">
    <source>
        <dbReference type="ARBA" id="ARBA00023125"/>
    </source>
</evidence>
<dbReference type="InterPro" id="IPR036388">
    <property type="entry name" value="WH-like_DNA-bd_sf"/>
</dbReference>
<dbReference type="AlphaFoldDB" id="A0A1G9NW49"/>
<keyword evidence="2 5" id="KW-0238">DNA-binding</keyword>
<keyword evidence="1" id="KW-0805">Transcription regulation</keyword>
<dbReference type="Gene3D" id="1.20.120.530">
    <property type="entry name" value="GntR ligand-binding domain-like"/>
    <property type="match status" value="1"/>
</dbReference>
<reference evidence="6" key="1">
    <citation type="submission" date="2016-10" db="EMBL/GenBank/DDBJ databases">
        <authorList>
            <person name="Varghese N."/>
            <person name="Submissions S."/>
        </authorList>
    </citation>
    <scope>NUCLEOTIDE SEQUENCE [LARGE SCALE GENOMIC DNA]</scope>
    <source>
        <strain evidence="6">DSM 20632</strain>
    </source>
</reference>
<keyword evidence="3" id="KW-0804">Transcription</keyword>
<dbReference type="Gene3D" id="1.10.10.10">
    <property type="entry name" value="Winged helix-like DNA-binding domain superfamily/Winged helix DNA-binding domain"/>
    <property type="match status" value="1"/>
</dbReference>
<keyword evidence="6" id="KW-1185">Reference proteome</keyword>
<dbReference type="PANTHER" id="PTHR43537:SF44">
    <property type="entry name" value="GNTR FAMILY REGULATORY PROTEIN"/>
    <property type="match status" value="1"/>
</dbReference>
<dbReference type="Pfam" id="PF00392">
    <property type="entry name" value="GntR"/>
    <property type="match status" value="1"/>
</dbReference>
<dbReference type="STRING" id="38302.SAMN04488535_1194"/>
<dbReference type="SUPFAM" id="SSF46785">
    <property type="entry name" value="Winged helix' DNA-binding domain"/>
    <property type="match status" value="1"/>
</dbReference>
<sequence length="235" mass="25929">MTNSADTTPATAEPLLTRALDTLGKEIVSGAMAAGHVFTLHDLSSRFNISRTVSREVMRALEQMRLVTSSRRVGIKVLPATEWDVFDQAVIRWRWENDSERQLKELRELRYSVEPVAAVIAARCANDSEIQQLISLAETMVDLAQKGESEDFLSADMKFHTLILEASRNDMFRALAHSILHALEGRTVYGKRDSIPSAEAVEAHLALAEAIAAHDPQGAERASRVVMGDVALCDC</sequence>
<accession>A0A1G9NW49</accession>
<dbReference type="PANTHER" id="PTHR43537">
    <property type="entry name" value="TRANSCRIPTIONAL REGULATOR, GNTR FAMILY"/>
    <property type="match status" value="1"/>
</dbReference>
<dbReference type="InterPro" id="IPR008920">
    <property type="entry name" value="TF_FadR/GntR_C"/>
</dbReference>
<dbReference type="Pfam" id="PF07729">
    <property type="entry name" value="FCD"/>
    <property type="match status" value="1"/>
</dbReference>
<evidence type="ECO:0000256" key="3">
    <source>
        <dbReference type="ARBA" id="ARBA00023163"/>
    </source>
</evidence>
<dbReference type="InterPro" id="IPR000524">
    <property type="entry name" value="Tscrpt_reg_HTH_GntR"/>
</dbReference>
<dbReference type="InterPro" id="IPR036390">
    <property type="entry name" value="WH_DNA-bd_sf"/>
</dbReference>
<dbReference type="EMBL" id="LT629700">
    <property type="protein sequence ID" value="SDL90591.1"/>
    <property type="molecule type" value="Genomic_DNA"/>
</dbReference>
<evidence type="ECO:0000256" key="1">
    <source>
        <dbReference type="ARBA" id="ARBA00023015"/>
    </source>
</evidence>
<proteinExistence type="predicted"/>
<feature type="domain" description="HTH gntR-type" evidence="4">
    <location>
        <begin position="13"/>
        <end position="80"/>
    </location>
</feature>
<dbReference type="SUPFAM" id="SSF48008">
    <property type="entry name" value="GntR ligand-binding domain-like"/>
    <property type="match status" value="1"/>
</dbReference>
<organism evidence="5 6">
    <name type="scientific">Corynebacterium mycetoides</name>
    <dbReference type="NCBI Taxonomy" id="38302"/>
    <lineage>
        <taxon>Bacteria</taxon>
        <taxon>Bacillati</taxon>
        <taxon>Actinomycetota</taxon>
        <taxon>Actinomycetes</taxon>
        <taxon>Mycobacteriales</taxon>
        <taxon>Corynebacteriaceae</taxon>
        <taxon>Corynebacterium</taxon>
    </lineage>
</organism>
<dbReference type="InterPro" id="IPR011711">
    <property type="entry name" value="GntR_C"/>
</dbReference>
<evidence type="ECO:0000313" key="5">
    <source>
        <dbReference type="EMBL" id="SDL90591.1"/>
    </source>
</evidence>
<dbReference type="GO" id="GO:0003677">
    <property type="term" value="F:DNA binding"/>
    <property type="evidence" value="ECO:0007669"/>
    <property type="project" value="UniProtKB-KW"/>
</dbReference>
<evidence type="ECO:0000259" key="4">
    <source>
        <dbReference type="PROSITE" id="PS50949"/>
    </source>
</evidence>